<evidence type="ECO:0000256" key="1">
    <source>
        <dbReference type="ARBA" id="ARBA00004141"/>
    </source>
</evidence>
<keyword evidence="3" id="KW-0813">Transport</keyword>
<evidence type="ECO:0000256" key="3">
    <source>
        <dbReference type="ARBA" id="ARBA00022448"/>
    </source>
</evidence>
<evidence type="ECO:0000313" key="13">
    <source>
        <dbReference type="Proteomes" id="UP000549394"/>
    </source>
</evidence>
<evidence type="ECO:0000256" key="7">
    <source>
        <dbReference type="ARBA" id="ARBA00023136"/>
    </source>
</evidence>
<evidence type="ECO:0000256" key="5">
    <source>
        <dbReference type="ARBA" id="ARBA00022775"/>
    </source>
</evidence>
<feature type="transmembrane region" description="Helical" evidence="10">
    <location>
        <begin position="213"/>
        <end position="233"/>
    </location>
</feature>
<organism evidence="12 13">
    <name type="scientific">Dimorphilus gyrociliatus</name>
    <dbReference type="NCBI Taxonomy" id="2664684"/>
    <lineage>
        <taxon>Eukaryota</taxon>
        <taxon>Metazoa</taxon>
        <taxon>Spiralia</taxon>
        <taxon>Lophotrochozoa</taxon>
        <taxon>Annelida</taxon>
        <taxon>Polychaeta</taxon>
        <taxon>Polychaeta incertae sedis</taxon>
        <taxon>Dinophilidae</taxon>
        <taxon>Dimorphilus</taxon>
    </lineage>
</organism>
<feature type="transmembrane region" description="Helical" evidence="10">
    <location>
        <begin position="353"/>
        <end position="371"/>
    </location>
</feature>
<reference evidence="12 13" key="1">
    <citation type="submission" date="2020-08" db="EMBL/GenBank/DDBJ databases">
        <authorList>
            <person name="Hejnol A."/>
        </authorList>
    </citation>
    <scope>NUCLEOTIDE SEQUENCE [LARGE SCALE GENOMIC DNA]</scope>
</reference>
<protein>
    <recommendedName>
        <fullName evidence="11">Major facilitator superfamily (MFS) profile domain-containing protein</fullName>
    </recommendedName>
</protein>
<dbReference type="GO" id="GO:0030122">
    <property type="term" value="C:AP-2 adaptor complex"/>
    <property type="evidence" value="ECO:0007669"/>
    <property type="project" value="TreeGrafter"/>
</dbReference>
<comment type="similarity">
    <text evidence="2">Belongs to the major facilitator superfamily. Vesicular transporter family.</text>
</comment>
<dbReference type="SUPFAM" id="SSF103473">
    <property type="entry name" value="MFS general substrate transporter"/>
    <property type="match status" value="1"/>
</dbReference>
<feature type="transmembrane region" description="Helical" evidence="10">
    <location>
        <begin position="41"/>
        <end position="68"/>
    </location>
</feature>
<dbReference type="GO" id="GO:0030121">
    <property type="term" value="C:AP-1 adaptor complex"/>
    <property type="evidence" value="ECO:0007669"/>
    <property type="project" value="TreeGrafter"/>
</dbReference>
<dbReference type="PROSITE" id="PS50850">
    <property type="entry name" value="MFS"/>
    <property type="match status" value="1"/>
</dbReference>
<feature type="transmembrane region" description="Helical" evidence="10">
    <location>
        <begin position="415"/>
        <end position="438"/>
    </location>
</feature>
<evidence type="ECO:0000256" key="6">
    <source>
        <dbReference type="ARBA" id="ARBA00022989"/>
    </source>
</evidence>
<evidence type="ECO:0000259" key="11">
    <source>
        <dbReference type="PROSITE" id="PS50850"/>
    </source>
</evidence>
<dbReference type="OrthoDB" id="5086884at2759"/>
<accession>A0A7I8W7H2</accession>
<keyword evidence="4 10" id="KW-0812">Transmembrane</keyword>
<keyword evidence="5" id="KW-0532">Neurotransmitter transport</keyword>
<evidence type="ECO:0000313" key="12">
    <source>
        <dbReference type="EMBL" id="CAD5123640.1"/>
    </source>
</evidence>
<gene>
    <name evidence="12" type="ORF">DGYR_LOCUS11302</name>
</gene>
<dbReference type="Gene3D" id="1.20.1250.20">
    <property type="entry name" value="MFS general substrate transporter like domains"/>
    <property type="match status" value="1"/>
</dbReference>
<comment type="caution">
    <text evidence="12">The sequence shown here is derived from an EMBL/GenBank/DDBJ whole genome shotgun (WGS) entry which is preliminary data.</text>
</comment>
<keyword evidence="8" id="KW-0325">Glycoprotein</keyword>
<feature type="transmembrane region" description="Helical" evidence="10">
    <location>
        <begin position="444"/>
        <end position="464"/>
    </location>
</feature>
<feature type="transmembrane region" description="Helical" evidence="10">
    <location>
        <begin position="377"/>
        <end position="403"/>
    </location>
</feature>
<evidence type="ECO:0000256" key="8">
    <source>
        <dbReference type="ARBA" id="ARBA00023180"/>
    </source>
</evidence>
<sequence length="561" mass="61383">MALNFIYRIPNFRVPLLNKESHDVISSIDEKVHDPMSQRRLVLIIVCVALLLDNMLYMVIVPIIPIYLGEKQKDVQTSPSPLSTAALSLTLNWTSTLKPERIKPTDSPHREESSSGAIGLLFASKAIIQLLVNPFSGTVMDRVGYDLPLFVGLMIMCLSTTIFAFGSSYTVLFIARSMQGIGSAFADTAGMAMIADIYVEETERTKALGISQAFISFGSLFAPPFGGILYDFAGKCIPFIVLALVALIDGFLIFLVMKPNRRERKQMQSSLPNATPIYKLILDPYIAVCAGALVMANVSLAFIEPTIARWMADTMQAKGWEIGMVWLPAFFPHVLGVYLTVRLAKTYPNKQWILTAAGLTMEGISCLVLPFCTNFFAVIVPLSVCCFGIALIDTSVLPMLGFLVDNRHVSVYGSIYAIADISYSLAYAFGPIVAGGIVRTIGFTWLNVGIFFSNILYVPILLLLRNVYDYKQFENEGAVLVTATPGTGPDVDYKTYIVNDEKEVPNGTMNHLKLDTNAPPPSYGSVSNAPPPARPPPPTVGAESRNSLGDLVDLNDRTDLK</sequence>
<proteinExistence type="inferred from homology"/>
<dbReference type="GO" id="GO:0007268">
    <property type="term" value="P:chemical synaptic transmission"/>
    <property type="evidence" value="ECO:0007669"/>
    <property type="project" value="TreeGrafter"/>
</dbReference>
<dbReference type="EMBL" id="CAJFCJ010000019">
    <property type="protein sequence ID" value="CAD5123640.1"/>
    <property type="molecule type" value="Genomic_DNA"/>
</dbReference>
<dbReference type="InterPro" id="IPR020846">
    <property type="entry name" value="MFS_dom"/>
</dbReference>
<keyword evidence="7 10" id="KW-0472">Membrane</keyword>
<dbReference type="GO" id="GO:0005277">
    <property type="term" value="F:acetylcholine transmembrane transporter activity"/>
    <property type="evidence" value="ECO:0007669"/>
    <property type="project" value="TreeGrafter"/>
</dbReference>
<evidence type="ECO:0000256" key="9">
    <source>
        <dbReference type="SAM" id="MobiDB-lite"/>
    </source>
</evidence>
<dbReference type="GO" id="GO:0043195">
    <property type="term" value="C:terminal bouton"/>
    <property type="evidence" value="ECO:0007669"/>
    <property type="project" value="TreeGrafter"/>
</dbReference>
<dbReference type="PANTHER" id="PTHR23506">
    <property type="entry name" value="GH10249P"/>
    <property type="match status" value="1"/>
</dbReference>
<feature type="transmembrane region" description="Helical" evidence="10">
    <location>
        <begin position="147"/>
        <end position="175"/>
    </location>
</feature>
<evidence type="ECO:0000256" key="4">
    <source>
        <dbReference type="ARBA" id="ARBA00022692"/>
    </source>
</evidence>
<evidence type="ECO:0000256" key="2">
    <source>
        <dbReference type="ARBA" id="ARBA00006829"/>
    </source>
</evidence>
<evidence type="ECO:0000256" key="10">
    <source>
        <dbReference type="SAM" id="Phobius"/>
    </source>
</evidence>
<dbReference type="AlphaFoldDB" id="A0A7I8W7H2"/>
<keyword evidence="6 10" id="KW-1133">Transmembrane helix</keyword>
<keyword evidence="13" id="KW-1185">Reference proteome</keyword>
<name>A0A7I8W7H2_9ANNE</name>
<comment type="subcellular location">
    <subcellularLocation>
        <location evidence="1">Membrane</location>
        <topology evidence="1">Multi-pass membrane protein</topology>
    </subcellularLocation>
</comment>
<dbReference type="InterPro" id="IPR050930">
    <property type="entry name" value="MFS_Vesicular_Transporter"/>
</dbReference>
<feature type="transmembrane region" description="Helical" evidence="10">
    <location>
        <begin position="277"/>
        <end position="303"/>
    </location>
</feature>
<feature type="domain" description="Major facilitator superfamily (MFS) profile" evidence="11">
    <location>
        <begin position="42"/>
        <end position="471"/>
    </location>
</feature>
<dbReference type="InterPro" id="IPR011701">
    <property type="entry name" value="MFS"/>
</dbReference>
<dbReference type="InterPro" id="IPR036259">
    <property type="entry name" value="MFS_trans_sf"/>
</dbReference>
<feature type="region of interest" description="Disordered" evidence="9">
    <location>
        <begin position="508"/>
        <end position="561"/>
    </location>
</feature>
<dbReference type="PANTHER" id="PTHR23506:SF13">
    <property type="entry name" value="VESICULAR ACETYLCHOLINE TRANSPORTER"/>
    <property type="match status" value="1"/>
</dbReference>
<dbReference type="Proteomes" id="UP000549394">
    <property type="component" value="Unassembled WGS sequence"/>
</dbReference>
<feature type="transmembrane region" description="Helical" evidence="10">
    <location>
        <begin position="323"/>
        <end position="341"/>
    </location>
</feature>
<feature type="transmembrane region" description="Helical" evidence="10">
    <location>
        <begin position="239"/>
        <end position="257"/>
    </location>
</feature>
<feature type="compositionally biased region" description="Pro residues" evidence="9">
    <location>
        <begin position="529"/>
        <end position="539"/>
    </location>
</feature>
<dbReference type="Pfam" id="PF07690">
    <property type="entry name" value="MFS_1"/>
    <property type="match status" value="1"/>
</dbReference>